<reference evidence="2 3" key="1">
    <citation type="submission" date="2018-11" db="EMBL/GenBank/DDBJ databases">
        <title>The genome draft of YIM 96095.</title>
        <authorList>
            <person name="Tang S.-K."/>
            <person name="Chunyu W.-X."/>
            <person name="Feng Y.-Z."/>
        </authorList>
    </citation>
    <scope>NUCLEOTIDE SEQUENCE [LARGE SCALE GENOMIC DNA]</scope>
    <source>
        <strain evidence="2 3">YIM 96095</strain>
    </source>
</reference>
<dbReference type="SMART" id="SM00530">
    <property type="entry name" value="HTH_XRE"/>
    <property type="match status" value="1"/>
</dbReference>
<dbReference type="InterPro" id="IPR010982">
    <property type="entry name" value="Lambda_DNA-bd_dom_sf"/>
</dbReference>
<comment type="caution">
    <text evidence="2">The sequence shown here is derived from an EMBL/GenBank/DDBJ whole genome shotgun (WGS) entry which is preliminary data.</text>
</comment>
<dbReference type="AlphaFoldDB" id="A0A3N0E8S4"/>
<dbReference type="InterPro" id="IPR043917">
    <property type="entry name" value="DUF5753"/>
</dbReference>
<dbReference type="EMBL" id="RJMB01000012">
    <property type="protein sequence ID" value="RNL84233.1"/>
    <property type="molecule type" value="Genomic_DNA"/>
</dbReference>
<dbReference type="PROSITE" id="PS50943">
    <property type="entry name" value="HTH_CROC1"/>
    <property type="match status" value="1"/>
</dbReference>
<dbReference type="Proteomes" id="UP000269198">
    <property type="component" value="Unassembled WGS sequence"/>
</dbReference>
<dbReference type="SUPFAM" id="SSF47413">
    <property type="entry name" value="lambda repressor-like DNA-binding domains"/>
    <property type="match status" value="1"/>
</dbReference>
<gene>
    <name evidence="2" type="ORF">EFW17_13510</name>
</gene>
<evidence type="ECO:0000313" key="2">
    <source>
        <dbReference type="EMBL" id="RNL84233.1"/>
    </source>
</evidence>
<feature type="domain" description="HTH cro/C1-type" evidence="1">
    <location>
        <begin position="35"/>
        <end position="90"/>
    </location>
</feature>
<dbReference type="CDD" id="cd00093">
    <property type="entry name" value="HTH_XRE"/>
    <property type="match status" value="1"/>
</dbReference>
<sequence length="294" mass="33791">MVALACQGYDLPVRRNRPMPESGHPVRRRHLIRELKRLRLEADLSQEDVAKEMGWNRVKLHRIEHGRTQTVRPSDVRALLDLYRVPDREREALIELSKRARERGWWHKYSDVLPGSYVSLEAEASAIRTYECVVVPGLLQTADYASAIFRGGGIEDEKEIKRRVDARITRRNLFTRDKPPAFWAVIDEATLLREVGGPEVMREQVQHLVDMRRQGAAYIQILPLKAGAHAGTNGAFVILDFPDPSPTVFIENDNDGLYLEEEHELRRYSLVFDLIQAKALSVEESLEYLEQLMG</sequence>
<protein>
    <submittedName>
        <fullName evidence="2">XRE family transcriptional regulator</fullName>
    </submittedName>
</protein>
<dbReference type="OrthoDB" id="5177725at2"/>
<dbReference type="GO" id="GO:0003677">
    <property type="term" value="F:DNA binding"/>
    <property type="evidence" value="ECO:0007669"/>
    <property type="project" value="InterPro"/>
</dbReference>
<dbReference type="Gene3D" id="1.10.260.40">
    <property type="entry name" value="lambda repressor-like DNA-binding domains"/>
    <property type="match status" value="1"/>
</dbReference>
<dbReference type="Pfam" id="PF13560">
    <property type="entry name" value="HTH_31"/>
    <property type="match status" value="1"/>
</dbReference>
<organism evidence="2 3">
    <name type="scientific">Halostreptopolyspora alba</name>
    <dbReference type="NCBI Taxonomy" id="2487137"/>
    <lineage>
        <taxon>Bacteria</taxon>
        <taxon>Bacillati</taxon>
        <taxon>Actinomycetota</taxon>
        <taxon>Actinomycetes</taxon>
        <taxon>Streptosporangiales</taxon>
        <taxon>Nocardiopsidaceae</taxon>
        <taxon>Halostreptopolyspora</taxon>
    </lineage>
</organism>
<name>A0A3N0E8S4_9ACTN</name>
<evidence type="ECO:0000313" key="3">
    <source>
        <dbReference type="Proteomes" id="UP000269198"/>
    </source>
</evidence>
<dbReference type="InterPro" id="IPR001387">
    <property type="entry name" value="Cro/C1-type_HTH"/>
</dbReference>
<proteinExistence type="predicted"/>
<accession>A0A3N0E8S4</accession>
<evidence type="ECO:0000259" key="1">
    <source>
        <dbReference type="PROSITE" id="PS50943"/>
    </source>
</evidence>
<dbReference type="Pfam" id="PF19054">
    <property type="entry name" value="DUF5753"/>
    <property type="match status" value="1"/>
</dbReference>
<keyword evidence="3" id="KW-1185">Reference proteome</keyword>